<feature type="compositionally biased region" description="Pro residues" evidence="1">
    <location>
        <begin position="171"/>
        <end position="184"/>
    </location>
</feature>
<evidence type="ECO:0000256" key="1">
    <source>
        <dbReference type="SAM" id="MobiDB-lite"/>
    </source>
</evidence>
<feature type="non-terminal residue" evidence="2">
    <location>
        <position position="389"/>
    </location>
</feature>
<keyword evidence="3" id="KW-1185">Reference proteome</keyword>
<feature type="region of interest" description="Disordered" evidence="1">
    <location>
        <begin position="341"/>
        <end position="389"/>
    </location>
</feature>
<evidence type="ECO:0000313" key="2">
    <source>
        <dbReference type="EMBL" id="CAD7636891.1"/>
    </source>
</evidence>
<dbReference type="AlphaFoldDB" id="A0A7R9LAA7"/>
<dbReference type="GO" id="GO:0005911">
    <property type="term" value="C:cell-cell junction"/>
    <property type="evidence" value="ECO:0007669"/>
    <property type="project" value="InterPro"/>
</dbReference>
<evidence type="ECO:0000313" key="3">
    <source>
        <dbReference type="Proteomes" id="UP000759131"/>
    </source>
</evidence>
<feature type="region of interest" description="Disordered" evidence="1">
    <location>
        <begin position="155"/>
        <end position="185"/>
    </location>
</feature>
<dbReference type="EMBL" id="OC873713">
    <property type="protein sequence ID" value="CAD7636891.1"/>
    <property type="molecule type" value="Genomic_DNA"/>
</dbReference>
<proteinExistence type="predicted"/>
<dbReference type="Proteomes" id="UP000759131">
    <property type="component" value="Unassembled WGS sequence"/>
</dbReference>
<dbReference type="InterPro" id="IPR028842">
    <property type="entry name" value="Afadin"/>
</dbReference>
<feature type="compositionally biased region" description="Acidic residues" evidence="1">
    <location>
        <begin position="34"/>
        <end position="46"/>
    </location>
</feature>
<gene>
    <name evidence="2" type="ORF">OSB1V03_LOCUS16778</name>
</gene>
<feature type="region of interest" description="Disordered" evidence="1">
    <location>
        <begin position="199"/>
        <end position="269"/>
    </location>
</feature>
<feature type="compositionally biased region" description="Basic and acidic residues" evidence="1">
    <location>
        <begin position="206"/>
        <end position="216"/>
    </location>
</feature>
<dbReference type="OrthoDB" id="6422148at2759"/>
<dbReference type="PANTHER" id="PTHR10398">
    <property type="entry name" value="AFADIN"/>
    <property type="match status" value="1"/>
</dbReference>
<name>A0A7R9LAA7_9ACAR</name>
<dbReference type="EMBL" id="CAJPIZ010019138">
    <property type="protein sequence ID" value="CAG2116822.1"/>
    <property type="molecule type" value="Genomic_DNA"/>
</dbReference>
<accession>A0A7R9LAA7</accession>
<organism evidence="2">
    <name type="scientific">Medioppia subpectinata</name>
    <dbReference type="NCBI Taxonomy" id="1979941"/>
    <lineage>
        <taxon>Eukaryota</taxon>
        <taxon>Metazoa</taxon>
        <taxon>Ecdysozoa</taxon>
        <taxon>Arthropoda</taxon>
        <taxon>Chelicerata</taxon>
        <taxon>Arachnida</taxon>
        <taxon>Acari</taxon>
        <taxon>Acariformes</taxon>
        <taxon>Sarcoptiformes</taxon>
        <taxon>Oribatida</taxon>
        <taxon>Brachypylina</taxon>
        <taxon>Oppioidea</taxon>
        <taxon>Oppiidae</taxon>
        <taxon>Medioppia</taxon>
    </lineage>
</organism>
<feature type="compositionally biased region" description="Basic and acidic residues" evidence="1">
    <location>
        <begin position="47"/>
        <end position="64"/>
    </location>
</feature>
<feature type="region of interest" description="Disordered" evidence="1">
    <location>
        <begin position="32"/>
        <end position="64"/>
    </location>
</feature>
<feature type="compositionally biased region" description="Polar residues" evidence="1">
    <location>
        <begin position="370"/>
        <end position="389"/>
    </location>
</feature>
<sequence length="389" mass="44997">IKYLETLPYRTPQHDERLRKLLIDREFQKRAEEMGADEDEDEDDEVLDRADSRERMLSMKQDIERTRQRRIERELQLKQQQQNFRPNLEEWAKRTQQNNSVHNNQLEAQEERLRQLKLEENRRHQELEAAQMEEERLIREARRRQDEELRFRGFVPKGHQMPNHMNNSPIEIPPPLPKSPPPLEAPQRLDRLLMTTSSAYQSVPEPKTDLTLDHSSKYPSALRNGDLSEPLSQHTNHTPKKVSWNDNPSSTDQMDDDSEHLESDASNHQNSSFTLQDIDEALGNHGDVSGNTPGVIGAQEVYNDPRQRIEAARTAQNAGRQPPMKPEKLSFAEKMRMFAMEAGSDDSPKTKSKISKAQREIETTYDGQPIDNNGRSDSVDSMTMITTSS</sequence>
<dbReference type="PANTHER" id="PTHR10398:SF2">
    <property type="entry name" value="AFADIN"/>
    <property type="match status" value="1"/>
</dbReference>
<protein>
    <submittedName>
        <fullName evidence="2">Uncharacterized protein</fullName>
    </submittedName>
</protein>
<reference evidence="2" key="1">
    <citation type="submission" date="2020-11" db="EMBL/GenBank/DDBJ databases">
        <authorList>
            <person name="Tran Van P."/>
        </authorList>
    </citation>
    <scope>NUCLEOTIDE SEQUENCE</scope>
</reference>